<feature type="coiled-coil region" evidence="9">
    <location>
        <begin position="35"/>
        <end position="182"/>
    </location>
</feature>
<gene>
    <name evidence="10" type="ORF">AB205_0186270</name>
</gene>
<organism evidence="10">
    <name type="scientific">Aquarana catesbeiana</name>
    <name type="common">American bullfrog</name>
    <name type="synonym">Rana catesbeiana</name>
    <dbReference type="NCBI Taxonomy" id="8400"/>
    <lineage>
        <taxon>Eukaryota</taxon>
        <taxon>Metazoa</taxon>
        <taxon>Chordata</taxon>
        <taxon>Craniata</taxon>
        <taxon>Vertebrata</taxon>
        <taxon>Euteleostomi</taxon>
        <taxon>Amphibia</taxon>
        <taxon>Batrachia</taxon>
        <taxon>Anura</taxon>
        <taxon>Neobatrachia</taxon>
        <taxon>Ranoidea</taxon>
        <taxon>Ranidae</taxon>
        <taxon>Aquarana</taxon>
    </lineage>
</organism>
<evidence type="ECO:0000256" key="4">
    <source>
        <dbReference type="ARBA" id="ARBA00022490"/>
    </source>
</evidence>
<dbReference type="InterPro" id="IPR038774">
    <property type="entry name" value="CEP162-like"/>
</dbReference>
<evidence type="ECO:0000256" key="1">
    <source>
        <dbReference type="ARBA" id="ARBA00004114"/>
    </source>
</evidence>
<dbReference type="GO" id="GO:0005814">
    <property type="term" value="C:centriole"/>
    <property type="evidence" value="ECO:0007669"/>
    <property type="project" value="UniProtKB-SubCell"/>
</dbReference>
<evidence type="ECO:0000313" key="10">
    <source>
        <dbReference type="EMBL" id="PIO26577.1"/>
    </source>
</evidence>
<dbReference type="GO" id="GO:0034451">
    <property type="term" value="C:centriolar satellite"/>
    <property type="evidence" value="ECO:0007669"/>
    <property type="project" value="TreeGrafter"/>
</dbReference>
<dbReference type="OrthoDB" id="2157184at2759"/>
<evidence type="ECO:0000256" key="2">
    <source>
        <dbReference type="ARBA" id="ARBA00009485"/>
    </source>
</evidence>
<sequence length="472" mass="54627">MEAIIKRRHPNSIPAIMYAAAAVSETDPPTKSSTVSFLERRIQKLECDLESKDEEAKKSLRSMEQQFLKVKIQYESRINELEELLAQKALNEPQINLDSTIKVKALEQELSILRDAHHITVMNLQKEIETLKEKNSSSEHKTNAKFDEMTEQSRLARLNQELMAKHKEIQELSKTVERLQKERMLMLSSKPHLSSVSARGKYLGAFKADAMPPSKGSTLGTETFPAMQDEKLYQPDTFADFHICDLQQENERLQAEVCKLSQEINQQQFKYEATLAQGEDSMKRLTEENAEQIAALKNLHKIDMEKLICQHAFEHSSSRVAELSSKVSTQEILIKHLQKQVSELLKDRESLAVLRLREETLQTEVTKLLDELKIARECHTPEMRHYLTLESKIKYMEMRHSHREQELQQVIQQTRHAAEHVQTRETDKWKKLVHQKNMELETFRSELDAILDVLRVLQRQGVVIPTTVSEGS</sequence>
<accession>A0A2G9RFD2</accession>
<dbReference type="AlphaFoldDB" id="A0A2G9RFD2"/>
<protein>
    <recommendedName>
        <fullName evidence="3">Centrosomal protein of 162 kDa</fullName>
    </recommendedName>
</protein>
<dbReference type="PANTHER" id="PTHR34031">
    <property type="entry name" value="CENTROSOMAL PROTEIN OF 162 KDA"/>
    <property type="match status" value="1"/>
</dbReference>
<keyword evidence="7 9" id="KW-0175">Coiled coil</keyword>
<keyword evidence="8" id="KW-0206">Cytoskeleton</keyword>
<proteinExistence type="inferred from homology"/>
<evidence type="ECO:0000256" key="9">
    <source>
        <dbReference type="SAM" id="Coils"/>
    </source>
</evidence>
<evidence type="ECO:0000256" key="6">
    <source>
        <dbReference type="ARBA" id="ARBA00022794"/>
    </source>
</evidence>
<keyword evidence="6" id="KW-0970">Cilium biogenesis/degradation</keyword>
<comment type="similarity">
    <text evidence="2">Belongs to the CEP162 family.</text>
</comment>
<evidence type="ECO:0000256" key="8">
    <source>
        <dbReference type="ARBA" id="ARBA00023212"/>
    </source>
</evidence>
<name>A0A2G9RFD2_AQUCT</name>
<evidence type="ECO:0000256" key="5">
    <source>
        <dbReference type="ARBA" id="ARBA00022701"/>
    </source>
</evidence>
<dbReference type="GO" id="GO:0005654">
    <property type="term" value="C:nucleoplasm"/>
    <property type="evidence" value="ECO:0007669"/>
    <property type="project" value="TreeGrafter"/>
</dbReference>
<dbReference type="PANTHER" id="PTHR34031:SF1">
    <property type="entry name" value="CENTROSOMAL PROTEIN OF 162 KDA"/>
    <property type="match status" value="1"/>
</dbReference>
<keyword evidence="5" id="KW-0493">Microtubule</keyword>
<keyword evidence="4" id="KW-0963">Cytoplasm</keyword>
<evidence type="ECO:0000256" key="7">
    <source>
        <dbReference type="ARBA" id="ARBA00023054"/>
    </source>
</evidence>
<dbReference type="GO" id="GO:0060271">
    <property type="term" value="P:cilium assembly"/>
    <property type="evidence" value="ECO:0007669"/>
    <property type="project" value="TreeGrafter"/>
</dbReference>
<evidence type="ECO:0000256" key="3">
    <source>
        <dbReference type="ARBA" id="ARBA00021406"/>
    </source>
</evidence>
<reference evidence="10" key="1">
    <citation type="submission" date="2017-08" db="EMBL/GenBank/DDBJ databases">
        <title>Assembly of the North American Bullfrog Genome.</title>
        <authorList>
            <person name="Warren R.L."/>
            <person name="Vandervalk B.P."/>
            <person name="Kucuk E."/>
            <person name="Birol I."/>
            <person name="Helbing C."/>
            <person name="Pandoh P."/>
            <person name="Behsaz B."/>
            <person name="Mohamadi H."/>
            <person name="Chu J."/>
            <person name="Jackman S."/>
            <person name="Hammond S.A."/>
            <person name="Veldhoen N."/>
            <person name="Kirk H."/>
            <person name="Zhao Y."/>
            <person name="Coope R."/>
            <person name="Pleasance S."/>
            <person name="Moore R."/>
            <person name="Holt R."/>
        </authorList>
    </citation>
    <scope>NUCLEOTIDE SEQUENCE</scope>
    <source>
        <strain evidence="10">Bruno</strain>
        <tissue evidence="10">Liver</tissue>
    </source>
</reference>
<comment type="subcellular location">
    <subcellularLocation>
        <location evidence="1">Cytoplasm</location>
        <location evidence="1">Cytoskeleton</location>
        <location evidence="1">Microtubule organizing center</location>
        <location evidence="1">Centrosome</location>
        <location evidence="1">Centriole</location>
    </subcellularLocation>
</comment>
<dbReference type="EMBL" id="KV942790">
    <property type="protein sequence ID" value="PIO26577.1"/>
    <property type="molecule type" value="Genomic_DNA"/>
</dbReference>
<dbReference type="GO" id="GO:0005879">
    <property type="term" value="C:axonemal microtubule"/>
    <property type="evidence" value="ECO:0007669"/>
    <property type="project" value="TreeGrafter"/>
</dbReference>
<feature type="coiled-coil region" evidence="9">
    <location>
        <begin position="282"/>
        <end position="340"/>
    </location>
</feature>